<sequence length="1241" mass="138809">MSVQTNVQVDGQWVTRRMGVDEIIAANRRAEERPEPEPRPSPVEVPRLGLLSRTAVPSPEVEFILPARLRGRRFNDVVFVCDHSIHVKEVLGDGHLRHVTSKTDFRARIRSAKVLGEPLPIQPYKNEDDEAESEMDIDGSTAAPHQFIVLALSSSELMFLFLRHVAGKGPVFVTRSVPLPQGQPLLETPVNHLAVDPRGRALAVAAVQSTIVLQCLKPRREIQSDIRDWENDVRSHREQGHARSPDWCPVRHERVIKVIGSILLMEFLYPAPDDEHHVILCIIKSRGKKLWIECYEWESWSLGPMSSQRYALWDNLGFPVLLVPIQRPASALIAFDRGIKLYENLLAGPPNPIHQRHFDMPTRQPGRSKRQPIYTGWARPSRYFREHKEAVYLVREDGVVQYVIFEKQGPIPAYAGHFNCHMGSAFASLDVGQDLRSPDVLIAAGLMSNGKIWRIGTWKDQQPEQTDRQSSLDPEEIELFPNWTPVLDFAVPKRLGTKNSTAHDSSLFVTSGRDPYGAISELRRGLQARLGIEYFDESFSTATDMWTIPDCDGNGLFVILPTAIRTNVFHIQIDDFALSSASEHYNCALRLEDPTIALSALGWGYLVQVTPKTIAIHRASNDDVLLEQYCYQDLPEDVTCVAATVEPDLSLLATALRKGDEVQVQLGKLEVNSKGAELGEAGEPFSLPEDPTCMGIFHLQTGPYLYAGLTNGLVLMWKILDDRSLQLAIDQTFETSAIPEVDDICETMCLLRSESFAEDSEHEHLMLCGLRNGRILAVPLLFPPRHDQTGLISIGKGTSIQFGDVPVRLSYDRSERLTAAFAICGEHFCRVDYSQGNLVGLVINKIWVSNDSNLAVDQPLVETVARMPQEYVGGDRLGSVVLLSGGDRFMITTLDEEVKMVPRRIETTLTPNKMIYSEPLNSMVVAGSRIVVTKEPERAMHRVQVSGSRRAYGTVQHIKMESTIENDKEVYQIAGSRLDRWERVYCMLEWTRSGRESRIPYLALGTGTQNETGREVGRVAFMKREVLSNGKLSTPTPKVGLRTPQGAVYAMAWYPEKYLVLCAGSSLSIASFDESTKRWAQVTSYDLHSPGINVSTFPPFIYVSTASHSLIILHEQSRATTGKKNADQPFTPERIDHPNVILVSDKSGALTGLYQPPSHLPHSSQFSTPHLFTAHFPRSITRLRHTDGSLRPPWHRHDATTTTLPGVAAADILGSAADGTIYAFSLLRPPYWQLLKFLENL</sequence>
<dbReference type="InterPro" id="IPR018846">
    <property type="entry name" value="Beta-prop_RSE1/DDB1/CPSF1_1st"/>
</dbReference>
<keyword evidence="3" id="KW-1185">Reference proteome</keyword>
<dbReference type="EMBL" id="MU001684">
    <property type="protein sequence ID" value="KAF2456146.1"/>
    <property type="molecule type" value="Genomic_DNA"/>
</dbReference>
<evidence type="ECO:0000313" key="2">
    <source>
        <dbReference type="EMBL" id="KAF2456146.1"/>
    </source>
</evidence>
<dbReference type="SUPFAM" id="SSF50978">
    <property type="entry name" value="WD40 repeat-like"/>
    <property type="match status" value="1"/>
</dbReference>
<evidence type="ECO:0000259" key="1">
    <source>
        <dbReference type="Pfam" id="PF10433"/>
    </source>
</evidence>
<dbReference type="OrthoDB" id="20774at2759"/>
<dbReference type="Pfam" id="PF10433">
    <property type="entry name" value="Beta-prop_RSE1_1st"/>
    <property type="match status" value="1"/>
</dbReference>
<dbReference type="InterPro" id="IPR036322">
    <property type="entry name" value="WD40_repeat_dom_sf"/>
</dbReference>
<feature type="domain" description="RSE1/DDB1/CPSF1 first beta-propeller" evidence="1">
    <location>
        <begin position="61"/>
        <end position="467"/>
    </location>
</feature>
<reference evidence="2" key="1">
    <citation type="journal article" date="2020" name="Stud. Mycol.">
        <title>101 Dothideomycetes genomes: a test case for predicting lifestyles and emergence of pathogens.</title>
        <authorList>
            <person name="Haridas S."/>
            <person name="Albert R."/>
            <person name="Binder M."/>
            <person name="Bloem J."/>
            <person name="Labutti K."/>
            <person name="Salamov A."/>
            <person name="Andreopoulos B."/>
            <person name="Baker S."/>
            <person name="Barry K."/>
            <person name="Bills G."/>
            <person name="Bluhm B."/>
            <person name="Cannon C."/>
            <person name="Castanera R."/>
            <person name="Culley D."/>
            <person name="Daum C."/>
            <person name="Ezra D."/>
            <person name="Gonzalez J."/>
            <person name="Henrissat B."/>
            <person name="Kuo A."/>
            <person name="Liang C."/>
            <person name="Lipzen A."/>
            <person name="Lutzoni F."/>
            <person name="Magnuson J."/>
            <person name="Mondo S."/>
            <person name="Nolan M."/>
            <person name="Ohm R."/>
            <person name="Pangilinan J."/>
            <person name="Park H.-J."/>
            <person name="Ramirez L."/>
            <person name="Alfaro M."/>
            <person name="Sun H."/>
            <person name="Tritt A."/>
            <person name="Yoshinaga Y."/>
            <person name="Zwiers L.-H."/>
            <person name="Turgeon B."/>
            <person name="Goodwin S."/>
            <person name="Spatafora J."/>
            <person name="Crous P."/>
            <person name="Grigoriev I."/>
        </authorList>
    </citation>
    <scope>NUCLEOTIDE SEQUENCE</scope>
    <source>
        <strain evidence="2">ATCC 16933</strain>
    </source>
</reference>
<feature type="non-terminal residue" evidence="2">
    <location>
        <position position="1241"/>
    </location>
</feature>
<dbReference type="AlphaFoldDB" id="A0A6A6NWN3"/>
<protein>
    <submittedName>
        <fullName evidence="2">Mono-functional DNA-alkylating methyl methanesulfonate N-term-domain-containing protein</fullName>
    </submittedName>
</protein>
<gene>
    <name evidence="2" type="ORF">BDY21DRAFT_306035</name>
</gene>
<organism evidence="2 3">
    <name type="scientific">Lineolata rhizophorae</name>
    <dbReference type="NCBI Taxonomy" id="578093"/>
    <lineage>
        <taxon>Eukaryota</taxon>
        <taxon>Fungi</taxon>
        <taxon>Dikarya</taxon>
        <taxon>Ascomycota</taxon>
        <taxon>Pezizomycotina</taxon>
        <taxon>Dothideomycetes</taxon>
        <taxon>Dothideomycetes incertae sedis</taxon>
        <taxon>Lineolatales</taxon>
        <taxon>Lineolataceae</taxon>
        <taxon>Lineolata</taxon>
    </lineage>
</organism>
<dbReference type="PANTHER" id="PTHR10644">
    <property type="entry name" value="DNA REPAIR/RNA PROCESSING CPSF FAMILY"/>
    <property type="match status" value="1"/>
</dbReference>
<name>A0A6A6NWN3_9PEZI</name>
<dbReference type="Proteomes" id="UP000799766">
    <property type="component" value="Unassembled WGS sequence"/>
</dbReference>
<proteinExistence type="predicted"/>
<accession>A0A6A6NWN3</accession>
<dbReference type="InterPro" id="IPR015943">
    <property type="entry name" value="WD40/YVTN_repeat-like_dom_sf"/>
</dbReference>
<evidence type="ECO:0000313" key="3">
    <source>
        <dbReference type="Proteomes" id="UP000799766"/>
    </source>
</evidence>
<dbReference type="InterPro" id="IPR050358">
    <property type="entry name" value="RSE1/DDB1/CFT1"/>
</dbReference>
<dbReference type="Gene3D" id="2.130.10.10">
    <property type="entry name" value="YVTN repeat-like/Quinoprotein amine dehydrogenase"/>
    <property type="match status" value="1"/>
</dbReference>